<organism evidence="4 5">
    <name type="scientific">Marinibacterium profundimaris</name>
    <dbReference type="NCBI Taxonomy" id="1679460"/>
    <lineage>
        <taxon>Bacteria</taxon>
        <taxon>Pseudomonadati</taxon>
        <taxon>Pseudomonadota</taxon>
        <taxon>Alphaproteobacteria</taxon>
        <taxon>Rhodobacterales</taxon>
        <taxon>Paracoccaceae</taxon>
        <taxon>Marinibacterium</taxon>
    </lineage>
</organism>
<dbReference type="InterPro" id="IPR001638">
    <property type="entry name" value="Solute-binding_3/MltF_N"/>
</dbReference>
<dbReference type="PANTHER" id="PTHR35936">
    <property type="entry name" value="MEMBRANE-BOUND LYTIC MUREIN TRANSGLYCOSYLASE F"/>
    <property type="match status" value="1"/>
</dbReference>
<comment type="caution">
    <text evidence="4">The sequence shown here is derived from an EMBL/GenBank/DDBJ whole genome shotgun (WGS) entry which is preliminary data.</text>
</comment>
<dbReference type="Pfam" id="PF00497">
    <property type="entry name" value="SBP_bac_3"/>
    <property type="match status" value="1"/>
</dbReference>
<dbReference type="SUPFAM" id="SSF53850">
    <property type="entry name" value="Periplasmic binding protein-like II"/>
    <property type="match status" value="1"/>
</dbReference>
<evidence type="ECO:0000259" key="3">
    <source>
        <dbReference type="SMART" id="SM00062"/>
    </source>
</evidence>
<evidence type="ECO:0000256" key="2">
    <source>
        <dbReference type="SAM" id="SignalP"/>
    </source>
</evidence>
<dbReference type="AlphaFoldDB" id="A0A225NN68"/>
<reference evidence="4 5" key="1">
    <citation type="submission" date="2013-04" db="EMBL/GenBank/DDBJ databases">
        <title>Oceanicola sp. 22II1-22F33 Genome Sequencing.</title>
        <authorList>
            <person name="Lai Q."/>
            <person name="Li G."/>
            <person name="Shao Z."/>
        </authorList>
    </citation>
    <scope>NUCLEOTIDE SEQUENCE [LARGE SCALE GENOMIC DNA]</scope>
    <source>
        <strain evidence="4 5">22II1-22F33</strain>
    </source>
</reference>
<proteinExistence type="predicted"/>
<dbReference type="SMART" id="SM00062">
    <property type="entry name" value="PBPb"/>
    <property type="match status" value="1"/>
</dbReference>
<dbReference type="OrthoDB" id="9807134at2"/>
<evidence type="ECO:0000313" key="5">
    <source>
        <dbReference type="Proteomes" id="UP000215377"/>
    </source>
</evidence>
<name>A0A225NN68_9RHOB</name>
<gene>
    <name evidence="4" type="ORF">ATO3_06510</name>
</gene>
<protein>
    <submittedName>
        <fullName evidence="4">ABC transporter substrate-binding protein</fullName>
    </submittedName>
</protein>
<feature type="chain" id="PRO_5011968398" evidence="2">
    <location>
        <begin position="23"/>
        <end position="275"/>
    </location>
</feature>
<keyword evidence="5" id="KW-1185">Reference proteome</keyword>
<dbReference type="Gene3D" id="3.40.190.10">
    <property type="entry name" value="Periplasmic binding protein-like II"/>
    <property type="match status" value="2"/>
</dbReference>
<dbReference type="PANTHER" id="PTHR35936:SF35">
    <property type="entry name" value="L-CYSTINE-BINDING PROTEIN TCYJ"/>
    <property type="match status" value="1"/>
</dbReference>
<dbReference type="Proteomes" id="UP000215377">
    <property type="component" value="Unassembled WGS sequence"/>
</dbReference>
<evidence type="ECO:0000313" key="4">
    <source>
        <dbReference type="EMBL" id="OWU75833.1"/>
    </source>
</evidence>
<dbReference type="CDD" id="cd13530">
    <property type="entry name" value="PBP2_peptides_like"/>
    <property type="match status" value="1"/>
</dbReference>
<evidence type="ECO:0000256" key="1">
    <source>
        <dbReference type="ARBA" id="ARBA00022729"/>
    </source>
</evidence>
<dbReference type="RefSeq" id="WP_088649015.1">
    <property type="nucleotide sequence ID" value="NZ_AQQR01000002.1"/>
</dbReference>
<dbReference type="EMBL" id="AQQR01000002">
    <property type="protein sequence ID" value="OWU75833.1"/>
    <property type="molecule type" value="Genomic_DNA"/>
</dbReference>
<sequence length="275" mass="28697">MKPLSLALAAGLFASVSGAALAAGNACTAGKTLTDGKLTVATGNPAYYPWVADDKPESGKGFESAVAYAIAAEMGFAPGDVQWVRTSFDEAIQPGAKNFDFNMQQFSITPEREEMVDFSLPYYTSAMAVLTTNAAVSNGVEPTVDSLKGVIWGADANTTAVPMLMEIVGPDRDPMLYGDNADVTAAIQAGQIDAALFDLPTALYLAAVLVEDGTVLGQFPADRSDNPDQFGLLMEEGSALKPCVDAAITALTDSGKLAEIEAQWLQEATGVPVID</sequence>
<feature type="signal peptide" evidence="2">
    <location>
        <begin position="1"/>
        <end position="22"/>
    </location>
</feature>
<accession>A0A225NN68</accession>
<feature type="domain" description="Solute-binding protein family 3/N-terminal" evidence="3">
    <location>
        <begin position="37"/>
        <end position="268"/>
    </location>
</feature>
<keyword evidence="1 2" id="KW-0732">Signal</keyword>